<gene>
    <name evidence="1" type="ORF">Hokovirus_1_60</name>
</gene>
<proteinExistence type="predicted"/>
<protein>
    <submittedName>
        <fullName evidence="1">Uncharacterized protein</fullName>
    </submittedName>
</protein>
<reference evidence="1" key="1">
    <citation type="journal article" date="2017" name="Science">
        <title>Giant viruses with an expanded complement of translation system components.</title>
        <authorList>
            <person name="Schulz F."/>
            <person name="Yutin N."/>
            <person name="Ivanova N.N."/>
            <person name="Ortega D.R."/>
            <person name="Lee T.K."/>
            <person name="Vierheilig J."/>
            <person name="Daims H."/>
            <person name="Horn M."/>
            <person name="Wagner M."/>
            <person name="Jensen G.J."/>
            <person name="Kyrpides N.C."/>
            <person name="Koonin E.V."/>
            <person name="Woyke T."/>
        </authorList>
    </citation>
    <scope>NUCLEOTIDE SEQUENCE</scope>
    <source>
        <strain evidence="1">HKV1</strain>
    </source>
</reference>
<name>A0A1V0SES9_9VIRU</name>
<dbReference type="EMBL" id="KY684103">
    <property type="protein sequence ID" value="ARF10181.1"/>
    <property type="molecule type" value="Genomic_DNA"/>
</dbReference>
<accession>A0A1V0SES9</accession>
<organism evidence="1">
    <name type="scientific">Hokovirus HKV1</name>
    <dbReference type="NCBI Taxonomy" id="1977638"/>
    <lineage>
        <taxon>Viruses</taxon>
        <taxon>Varidnaviria</taxon>
        <taxon>Bamfordvirae</taxon>
        <taxon>Nucleocytoviricota</taxon>
        <taxon>Megaviricetes</taxon>
        <taxon>Imitervirales</taxon>
        <taxon>Mimiviridae</taxon>
        <taxon>Klosneuvirinae</taxon>
        <taxon>Hokovirus</taxon>
    </lineage>
</organism>
<evidence type="ECO:0000313" key="1">
    <source>
        <dbReference type="EMBL" id="ARF10181.1"/>
    </source>
</evidence>
<sequence length="211" mass="24667">MADKIRLIELIRDIMYGNIDNKPEIDNNTMNDPLNPFEDIKLMILKLLYHDTFIESDVRYIYNFFNKNRFNINAMLNIDLVLFENINNLKNLQETDENKKLLDNLHINLKALQISLLLSTINNEINEPMYRLINLLNNKIATLNKIIINRRESEPLKATMQNIWNNNNAQNNGSPADGNALGQGGGNAYHKYLKYKTKYSNIKKQKKNKRL</sequence>